<evidence type="ECO:0000259" key="1">
    <source>
        <dbReference type="Pfam" id="PF20076"/>
    </source>
</evidence>
<evidence type="ECO:0000313" key="2">
    <source>
        <dbReference type="EMBL" id="VUX39679.1"/>
    </source>
</evidence>
<dbReference type="InterPro" id="IPR045525">
    <property type="entry name" value="DUF6472"/>
</dbReference>
<gene>
    <name evidence="2" type="ORF">RSSSTS7063_00273</name>
</gene>
<dbReference type="EMBL" id="CABHNW010000128">
    <property type="protein sequence ID" value="VUX39679.1"/>
    <property type="molecule type" value="Genomic_DNA"/>
</dbReference>
<accession>A0A564W439</accession>
<dbReference type="Pfam" id="PF20076">
    <property type="entry name" value="DUF6472"/>
    <property type="match status" value="1"/>
</dbReference>
<sequence>MEFFFFLLYNQENSREKYFPAKRGEINMKGTSCEYCANYTYDEECDEYYCDVNLDEDEYYRFVSSDYKECPYYRSGDEYKVVRHQM</sequence>
<dbReference type="Proteomes" id="UP000408482">
    <property type="component" value="Unassembled WGS sequence"/>
</dbReference>
<keyword evidence="3" id="KW-1185">Reference proteome</keyword>
<dbReference type="AlphaFoldDB" id="A0A564W439"/>
<feature type="domain" description="DUF6472" evidence="1">
    <location>
        <begin position="31"/>
        <end position="86"/>
    </location>
</feature>
<proteinExistence type="predicted"/>
<evidence type="ECO:0000313" key="3">
    <source>
        <dbReference type="Proteomes" id="UP000408482"/>
    </source>
</evidence>
<reference evidence="2 3" key="1">
    <citation type="submission" date="2019-07" db="EMBL/GenBank/DDBJ databases">
        <authorList>
            <person name="Hibberd C M."/>
            <person name="Gehrig L. J."/>
            <person name="Chang H.-W."/>
            <person name="Venkatesh S."/>
        </authorList>
    </citation>
    <scope>NUCLEOTIDE SEQUENCE [LARGE SCALE GENOMIC DNA]</scope>
    <source>
        <strain evidence="2">Blautia_luti_SSTS_Bg7063</strain>
    </source>
</reference>
<name>A0A564W439_9FIRM</name>
<protein>
    <recommendedName>
        <fullName evidence="1">DUF6472 domain-containing protein</fullName>
    </recommendedName>
</protein>
<organism evidence="2 3">
    <name type="scientific">Blautia luti</name>
    <dbReference type="NCBI Taxonomy" id="89014"/>
    <lineage>
        <taxon>Bacteria</taxon>
        <taxon>Bacillati</taxon>
        <taxon>Bacillota</taxon>
        <taxon>Clostridia</taxon>
        <taxon>Lachnospirales</taxon>
        <taxon>Lachnospiraceae</taxon>
        <taxon>Blautia</taxon>
    </lineage>
</organism>